<dbReference type="GO" id="GO:0005975">
    <property type="term" value="P:carbohydrate metabolic process"/>
    <property type="evidence" value="ECO:0007669"/>
    <property type="project" value="InterPro"/>
</dbReference>
<evidence type="ECO:0000313" key="3">
    <source>
        <dbReference type="EMBL" id="KEY73414.1"/>
    </source>
</evidence>
<dbReference type="PROSITE" id="PS51910">
    <property type="entry name" value="GH18_2"/>
    <property type="match status" value="1"/>
</dbReference>
<feature type="compositionally biased region" description="Polar residues" evidence="1">
    <location>
        <begin position="1"/>
        <end position="13"/>
    </location>
</feature>
<protein>
    <recommendedName>
        <fullName evidence="2">GH18 domain-containing protein</fullName>
    </recommendedName>
</protein>
<reference evidence="3 4" key="1">
    <citation type="journal article" date="2014" name="BMC Genomics">
        <title>Comparative genome sequencing reveals chemotype-specific gene clusters in the toxigenic black mold Stachybotrys.</title>
        <authorList>
            <person name="Semeiks J."/>
            <person name="Borek D."/>
            <person name="Otwinowski Z."/>
            <person name="Grishin N.V."/>
        </authorList>
    </citation>
    <scope>NUCLEOTIDE SEQUENCE [LARGE SCALE GENOMIC DNA]</scope>
    <source>
        <strain evidence="4">CBS 109288 / IBT 7711</strain>
    </source>
</reference>
<accession>A0A084B785</accession>
<dbReference type="InterPro" id="IPR001223">
    <property type="entry name" value="Glyco_hydro18_cat"/>
</dbReference>
<dbReference type="EMBL" id="KL647843">
    <property type="protein sequence ID" value="KEY73414.1"/>
    <property type="molecule type" value="Genomic_DNA"/>
</dbReference>
<dbReference type="Gene3D" id="3.20.20.80">
    <property type="entry name" value="Glycosidases"/>
    <property type="match status" value="1"/>
</dbReference>
<organism evidence="3 4">
    <name type="scientific">Stachybotrys chartarum (strain CBS 109288 / IBT 7711)</name>
    <name type="common">Toxic black mold</name>
    <name type="synonym">Stilbospora chartarum</name>
    <dbReference type="NCBI Taxonomy" id="1280523"/>
    <lineage>
        <taxon>Eukaryota</taxon>
        <taxon>Fungi</taxon>
        <taxon>Dikarya</taxon>
        <taxon>Ascomycota</taxon>
        <taxon>Pezizomycotina</taxon>
        <taxon>Sordariomycetes</taxon>
        <taxon>Hypocreomycetidae</taxon>
        <taxon>Hypocreales</taxon>
        <taxon>Stachybotryaceae</taxon>
        <taxon>Stachybotrys</taxon>
    </lineage>
</organism>
<dbReference type="HOGENOM" id="CLU_1455292_0_0_1"/>
<sequence>MSTPDCSQPNGKCQFSDGGQPGSIATQRWTCRHTTMPRTRSNGMSLAEAKWVSYDDAESWHDKKMRISENCLSGIMIWAIDQDTGNFDAMGQLFGDYTNLELDGLNNNSVEDLSDLFGQFIGQDYFVTECCTKDGDDKNGPDQVCPNSFRPVSTAHNAYQKLPRTLSATATRAGFAISAIPACPCP</sequence>
<feature type="region of interest" description="Disordered" evidence="1">
    <location>
        <begin position="1"/>
        <end position="21"/>
    </location>
</feature>
<name>A0A084B785_STACB</name>
<dbReference type="SUPFAM" id="SSF51445">
    <property type="entry name" value="(Trans)glycosidases"/>
    <property type="match status" value="1"/>
</dbReference>
<gene>
    <name evidence="3" type="ORF">S7711_06834</name>
</gene>
<evidence type="ECO:0000256" key="1">
    <source>
        <dbReference type="SAM" id="MobiDB-lite"/>
    </source>
</evidence>
<evidence type="ECO:0000313" key="4">
    <source>
        <dbReference type="Proteomes" id="UP000028045"/>
    </source>
</evidence>
<dbReference type="InterPro" id="IPR017853">
    <property type="entry name" value="GH"/>
</dbReference>
<feature type="domain" description="GH18" evidence="2">
    <location>
        <begin position="1"/>
        <end position="108"/>
    </location>
</feature>
<dbReference type="Proteomes" id="UP000028045">
    <property type="component" value="Unassembled WGS sequence"/>
</dbReference>
<keyword evidence="4" id="KW-1185">Reference proteome</keyword>
<dbReference type="AlphaFoldDB" id="A0A084B785"/>
<proteinExistence type="predicted"/>
<evidence type="ECO:0000259" key="2">
    <source>
        <dbReference type="PROSITE" id="PS51910"/>
    </source>
</evidence>